<dbReference type="InterPro" id="IPR046773">
    <property type="entry name" value="DOCKER_Lobe_C"/>
</dbReference>
<dbReference type="InterPro" id="IPR035892">
    <property type="entry name" value="C2_domain_sf"/>
</dbReference>
<organism evidence="7 8">
    <name type="scientific">Cloeon dipterum</name>
    <dbReference type="NCBI Taxonomy" id="197152"/>
    <lineage>
        <taxon>Eukaryota</taxon>
        <taxon>Metazoa</taxon>
        <taxon>Ecdysozoa</taxon>
        <taxon>Arthropoda</taxon>
        <taxon>Hexapoda</taxon>
        <taxon>Insecta</taxon>
        <taxon>Pterygota</taxon>
        <taxon>Palaeoptera</taxon>
        <taxon>Ephemeroptera</taxon>
        <taxon>Pisciforma</taxon>
        <taxon>Baetidae</taxon>
        <taxon>Cloeon</taxon>
    </lineage>
</organism>
<sequence length="2061" mass="234398">MSSVHRAFTQKLSKQNAADVRRQVSNTSPFQKNVSISKSNSSVSGLSTLSIASSDFFDPIDYEDFMQQNHIMVSRDPLRDVLEFPEGDVEVGIVPRKIRTEMLIVPEEPPDSWNPQVRDVVRCHTANWVVVSHKYRHHSSSCWVRDRAGERLEIVKSLPKQQFEIEQTGKEEEKIFGEEKDALNTAETPRGSWASFDLRNSVSDALITELLQKNPPETIDSLNEIRRLEDRQSSLFLLYPAQDEEEIVERRIPAEIPSEHLGHRILVKCLQLKLELEVEPIFASMALYDAKERKKVSENFYFDLNTENIKKMLSSYITFSDISTQSRSCIFDITYPSSDVFLVIKLEKVLQGDITECAEPYMKEDKNREKLKVNAVTSCDRLGKYRMPFAWTAVYMMNVFNGSNSLERDSGSDRESVGSNSLDLLTADRKSNSSFEQFKRKASDMSNLTRRGSLERRCGEKRRSWSPEDLGTSIDTFRPITLTISNFFKQEGDKLRDEDLFKFLQDLKRPTVLMKKLKCIPASLKLDIAPCPEEFKYCLTPELARLRPYPDDKGRPTKEVLEFVPREIFVPNYLYRDLLFVYPKDVNFASRTVMAGSARNIAVKIQLMSGEDEASAMPVLFGRSSCPEFATEQYTSVTYHNKNPDFYDEFKIKVPCNLSNNHHLLFTFYHISCQKKSEQPTVETPIGYTWLPLLKDNCLQTGEFLLPITTEKPPPNYSYISPDVTLPNMKWLDNHKGVFSLVLGAESTVHTQDRYLNRFLYLSELCETGRVPRAIGEANLESEIKQSCNDISLAQSEPLVRFLPLILDKLVQLVIKSPVLGSIKMNLSREAFEALTSVVNCITNLQEGHKDQHGRHSLLTTYVNYQTSAAFGASGVSLSGFSPPQSPGYMPRPTTLSPTRHNRSTSHPELHETDEEIALITKGIDRTASMRSPDLNKEAAESILVSSKSRKPLHEEIVLQWVVSSGPAREMALANSWFFFELMIKSMVTHLASLEMLEAPRRVRFSDQFLDDITSLVTMITSEIVARFMKDTKSITNLNASLAFFLFDCLSVADRGFVFGLIKQYCKQITRKMLNLPDVIGLIHLKLDLLRIVCSHEHFVALNLPFGTPFAPCSGPASPSPSVSSSNSQSSFLSTLVGGDKATYADLSLEFCQQHFLVGLLLGELPVVLEKNNLHLHAKCVNMIRNLMTCHDCDPRYADPECKSRVAALYLPLLGIVMDCLGQLHTGPHDNSKDPKGPFNEEAENQHGISQNIAMAIAGTYHNFQQSSTKTILSYETTRNLLTCFLWVIKNVNTSCLKQWWAELPNARLRQLLEVLYISISCFEYKGKKVIKKKSQPSFRKTSELKSKLEDVILGKESARSEMMKRKEKNPQAGGTGERLRWRKEVLTWKSSNTEANERPKAEIEMDAHIEGNFSTEIGLVILDTLENIIQVASHSDNLQSLLGVVLRVVLHFMSKNQSTTLLKNIFASQRSLIFKFPNLLFDEETEQCSDLCSHLLKHCSSNISTVRSQAAASLYLLMRQNFEIGNNLARVKMQVTMSLSSLVGTDSSFNEESLRRSLKTVLVYAEEDNEMQDTSFPEQVKDLIFNLHMILSDTVKMKEFQEDPEMLIDLMYRIAKGYRNSPDLRLTWLNNMAKKHLERGNPTEAAMCLVSSAALVSEYLHMLEDQPQLPIGAVAFQKVTPNALLESAVSDDVVSPDEEGVCLGKDFTEQGLIVLLEHAASYLNTAGLFEAVDEVYQILLPILKVNRDYKRLSCIHRKLCEAYERIDQLQGKRIFGTYFRVGFYGSKFGDLNGVEFIYKEPSLTKLHEIFSRLENFYSERFGPENVVTIKDSNAVDHAALDPEKAYIQITYVEPYFEPFEVKYRPNQFDKNYNIKRFIYATPFTPDGRAHGELGEQYKRKTILTTATHFPYVKTRIQVVDRRQVVLSPIEVAIEDMQKKTHELAQATNQEPPDAKMLQMVLQGCIGTTVNQGPMEVAIVFLSNLTDGQTKPTQQQNKLRLCFKDFSKKCGDALRKNKNLIGPDQREYQRELERNHNRFCERLIPLVNTLPADSYVHFVKK</sequence>
<protein>
    <recommendedName>
        <fullName evidence="9">Dedicator of cytokinesis protein 7</fullName>
    </recommendedName>
</protein>
<evidence type="ECO:0000256" key="2">
    <source>
        <dbReference type="ARBA" id="ARBA00022658"/>
    </source>
</evidence>
<dbReference type="FunFam" id="1.20.58.740:FF:000002">
    <property type="entry name" value="Dedicator of cytokinesis protein 7"/>
    <property type="match status" value="1"/>
</dbReference>
<dbReference type="PROSITE" id="PS51650">
    <property type="entry name" value="C2_DOCK"/>
    <property type="match status" value="1"/>
</dbReference>
<keyword evidence="2" id="KW-0344">Guanine-nucleotide releasing factor</keyword>
<comment type="similarity">
    <text evidence="3">Belongs to the DOCK family.</text>
</comment>
<proteinExistence type="inferred from homology"/>
<evidence type="ECO:0000259" key="5">
    <source>
        <dbReference type="PROSITE" id="PS51650"/>
    </source>
</evidence>
<keyword evidence="1" id="KW-0597">Phosphoprotein</keyword>
<feature type="region of interest" description="Disordered" evidence="4">
    <location>
        <begin position="1"/>
        <end position="42"/>
    </location>
</feature>
<evidence type="ECO:0000256" key="3">
    <source>
        <dbReference type="PROSITE-ProRule" id="PRU00983"/>
    </source>
</evidence>
<dbReference type="EMBL" id="CADEPI010000022">
    <property type="protein sequence ID" value="CAB3365686.1"/>
    <property type="molecule type" value="Genomic_DNA"/>
</dbReference>
<dbReference type="PANTHER" id="PTHR23317:SF76">
    <property type="entry name" value="LD20667P"/>
    <property type="match status" value="1"/>
</dbReference>
<dbReference type="Pfam" id="PF06920">
    <property type="entry name" value="DHR-2_Lobe_A"/>
    <property type="match status" value="1"/>
</dbReference>
<dbReference type="InterPro" id="IPR046770">
    <property type="entry name" value="DOCKER_Lobe_B"/>
</dbReference>
<dbReference type="Pfam" id="PF11878">
    <property type="entry name" value="DOCK_C-D_N"/>
    <property type="match status" value="1"/>
</dbReference>
<dbReference type="OrthoDB" id="47328at2759"/>
<evidence type="ECO:0008006" key="9">
    <source>
        <dbReference type="Google" id="ProtNLM"/>
    </source>
</evidence>
<dbReference type="Gene3D" id="1.25.40.410">
    <property type="match status" value="1"/>
</dbReference>
<evidence type="ECO:0000313" key="8">
    <source>
        <dbReference type="Proteomes" id="UP000494165"/>
    </source>
</evidence>
<dbReference type="InterPro" id="IPR037808">
    <property type="entry name" value="C2_Dock-C"/>
</dbReference>
<dbReference type="Gene3D" id="2.60.40.150">
    <property type="entry name" value="C2 domain"/>
    <property type="match status" value="1"/>
</dbReference>
<dbReference type="GO" id="GO:0007264">
    <property type="term" value="P:small GTPase-mediated signal transduction"/>
    <property type="evidence" value="ECO:0007669"/>
    <property type="project" value="InterPro"/>
</dbReference>
<dbReference type="PANTHER" id="PTHR23317">
    <property type="entry name" value="DEDICATOR OF CYTOKINESIS DOCK"/>
    <property type="match status" value="1"/>
</dbReference>
<feature type="domain" description="C2 DOCK-type" evidence="5">
    <location>
        <begin position="576"/>
        <end position="746"/>
    </location>
</feature>
<dbReference type="CDD" id="cd08696">
    <property type="entry name" value="C2_Dock-C"/>
    <property type="match status" value="1"/>
</dbReference>
<dbReference type="Pfam" id="PF14429">
    <property type="entry name" value="DOCK-C2"/>
    <property type="match status" value="1"/>
</dbReference>
<evidence type="ECO:0000256" key="4">
    <source>
        <dbReference type="SAM" id="MobiDB-lite"/>
    </source>
</evidence>
<dbReference type="PROSITE" id="PS51651">
    <property type="entry name" value="DOCKER"/>
    <property type="match status" value="1"/>
</dbReference>
<feature type="region of interest" description="Disordered" evidence="4">
    <location>
        <begin position="882"/>
        <end position="912"/>
    </location>
</feature>
<reference evidence="7 8" key="1">
    <citation type="submission" date="2020-04" db="EMBL/GenBank/DDBJ databases">
        <authorList>
            <person name="Alioto T."/>
            <person name="Alioto T."/>
            <person name="Gomez Garrido J."/>
        </authorList>
    </citation>
    <scope>NUCLEOTIDE SEQUENCE [LARGE SCALE GENOMIC DNA]</scope>
</reference>
<evidence type="ECO:0000313" key="7">
    <source>
        <dbReference type="EMBL" id="CAB3365686.1"/>
    </source>
</evidence>
<feature type="domain" description="DOCKER" evidence="6">
    <location>
        <begin position="1617"/>
        <end position="2052"/>
    </location>
</feature>
<gene>
    <name evidence="7" type="ORF">CLODIP_2_CD06535</name>
</gene>
<keyword evidence="8" id="KW-1185">Reference proteome</keyword>
<dbReference type="FunFam" id="1.25.40.410:FF:000002">
    <property type="entry name" value="Dedicator of cytokinesis protein 7"/>
    <property type="match status" value="1"/>
</dbReference>
<dbReference type="InterPro" id="IPR021816">
    <property type="entry name" value="DOCK_C/D_N"/>
</dbReference>
<feature type="compositionally biased region" description="Low complexity" evidence="4">
    <location>
        <begin position="32"/>
        <end position="42"/>
    </location>
</feature>
<dbReference type="SUPFAM" id="SSF48371">
    <property type="entry name" value="ARM repeat"/>
    <property type="match status" value="1"/>
</dbReference>
<comment type="caution">
    <text evidence="7">The sequence shown here is derived from an EMBL/GenBank/DDBJ whole genome shotgun (WGS) entry which is preliminary data.</text>
</comment>
<accession>A0A8S1CBS5</accession>
<dbReference type="Gene3D" id="1.20.58.740">
    <property type="match status" value="1"/>
</dbReference>
<dbReference type="Pfam" id="PF20422">
    <property type="entry name" value="DHR-2_Lobe_B"/>
    <property type="match status" value="1"/>
</dbReference>
<evidence type="ECO:0000256" key="1">
    <source>
        <dbReference type="ARBA" id="ARBA00022553"/>
    </source>
</evidence>
<dbReference type="Proteomes" id="UP000494165">
    <property type="component" value="Unassembled WGS sequence"/>
</dbReference>
<dbReference type="Pfam" id="PF20421">
    <property type="entry name" value="DHR-2_Lobe_C"/>
    <property type="match status" value="1"/>
</dbReference>
<dbReference type="InterPro" id="IPR027007">
    <property type="entry name" value="C2_DOCK-type_domain"/>
</dbReference>
<dbReference type="InterPro" id="IPR043162">
    <property type="entry name" value="DOCK_C_lobe_C"/>
</dbReference>
<evidence type="ECO:0000259" key="6">
    <source>
        <dbReference type="PROSITE" id="PS51651"/>
    </source>
</evidence>
<dbReference type="InterPro" id="IPR046769">
    <property type="entry name" value="DOCKER_Lobe_A"/>
</dbReference>
<dbReference type="InterPro" id="IPR026791">
    <property type="entry name" value="DOCK"/>
</dbReference>
<dbReference type="GO" id="GO:0005085">
    <property type="term" value="F:guanyl-nucleotide exchange factor activity"/>
    <property type="evidence" value="ECO:0007669"/>
    <property type="project" value="UniProtKB-KW"/>
</dbReference>
<name>A0A8S1CBS5_9INSE</name>
<dbReference type="InterPro" id="IPR027357">
    <property type="entry name" value="DOCKER_dom"/>
</dbReference>
<dbReference type="InterPro" id="IPR016024">
    <property type="entry name" value="ARM-type_fold"/>
</dbReference>
<dbReference type="InterPro" id="IPR043161">
    <property type="entry name" value="DOCK_C_lobe_A"/>
</dbReference>